<sequence>MTNEIWWRLGFFFSILMIMMLIEWRMPARKALIKSNKRWLANFGLVLASSIVARLAVPIGLTAVALYNQQHGIGLFNMLDLSILVSIVLSLLVLDIIIYWQHRLFHRVPILWRLHKVHHADAHVDTSTGLRFHPIEIVLSILVKLFVVSALGVPAVAILIFEIALNGLAMFNHANIRLPPAIEKPARLILMTQILHRIHHSQRVSETNSNYGFSVIWWDKIFGSYKSDAQKPDNELDIGLKEYLSPKQNASLWELLAMPFRDKSLKSNSLKNKSLKSK</sequence>
<dbReference type="Proteomes" id="UP000610203">
    <property type="component" value="Unassembled WGS sequence"/>
</dbReference>
<accession>A0ABQ3GTM4</accession>
<protein>
    <submittedName>
        <fullName evidence="7">Sterol desaturase</fullName>
    </submittedName>
</protein>
<feature type="transmembrane region" description="Helical" evidence="5">
    <location>
        <begin position="79"/>
        <end position="100"/>
    </location>
</feature>
<evidence type="ECO:0000256" key="2">
    <source>
        <dbReference type="ARBA" id="ARBA00022692"/>
    </source>
</evidence>
<keyword evidence="4 5" id="KW-0472">Membrane</keyword>
<dbReference type="PANTHER" id="PTHR11863">
    <property type="entry name" value="STEROL DESATURASE"/>
    <property type="match status" value="1"/>
</dbReference>
<gene>
    <name evidence="7" type="ORF">GCM10016272_19340</name>
</gene>
<proteinExistence type="predicted"/>
<feature type="transmembrane region" description="Helical" evidence="5">
    <location>
        <begin position="6"/>
        <end position="24"/>
    </location>
</feature>
<evidence type="ECO:0000313" key="7">
    <source>
        <dbReference type="EMBL" id="GHD34237.1"/>
    </source>
</evidence>
<dbReference type="InterPro" id="IPR050307">
    <property type="entry name" value="Sterol_Desaturase_Related"/>
</dbReference>
<feature type="domain" description="Fatty acid hydroxylase" evidence="6">
    <location>
        <begin position="88"/>
        <end position="224"/>
    </location>
</feature>
<keyword evidence="3 5" id="KW-1133">Transmembrane helix</keyword>
<evidence type="ECO:0000256" key="3">
    <source>
        <dbReference type="ARBA" id="ARBA00022989"/>
    </source>
</evidence>
<dbReference type="InterPro" id="IPR006694">
    <property type="entry name" value="Fatty_acid_hydroxylase"/>
</dbReference>
<evidence type="ECO:0000313" key="8">
    <source>
        <dbReference type="Proteomes" id="UP000610203"/>
    </source>
</evidence>
<feature type="transmembrane region" description="Helical" evidence="5">
    <location>
        <begin position="137"/>
        <end position="161"/>
    </location>
</feature>
<dbReference type="Pfam" id="PF04116">
    <property type="entry name" value="FA_hydroxylase"/>
    <property type="match status" value="1"/>
</dbReference>
<dbReference type="EMBL" id="BMZR01000003">
    <property type="protein sequence ID" value="GHD34237.1"/>
    <property type="molecule type" value="Genomic_DNA"/>
</dbReference>
<keyword evidence="8" id="KW-1185">Reference proteome</keyword>
<organism evidence="7 8">
    <name type="scientific">Psychrobacter glaciei</name>
    <dbReference type="NCBI Taxonomy" id="619771"/>
    <lineage>
        <taxon>Bacteria</taxon>
        <taxon>Pseudomonadati</taxon>
        <taxon>Pseudomonadota</taxon>
        <taxon>Gammaproteobacteria</taxon>
        <taxon>Moraxellales</taxon>
        <taxon>Moraxellaceae</taxon>
        <taxon>Psychrobacter</taxon>
    </lineage>
</organism>
<keyword evidence="2 5" id="KW-0812">Transmembrane</keyword>
<comment type="subcellular location">
    <subcellularLocation>
        <location evidence="1">Membrane</location>
    </subcellularLocation>
</comment>
<reference evidence="8" key="1">
    <citation type="journal article" date="2019" name="Int. J. Syst. Evol. Microbiol.">
        <title>The Global Catalogue of Microorganisms (GCM) 10K type strain sequencing project: providing services to taxonomists for standard genome sequencing and annotation.</title>
        <authorList>
            <consortium name="The Broad Institute Genomics Platform"/>
            <consortium name="The Broad Institute Genome Sequencing Center for Infectious Disease"/>
            <person name="Wu L."/>
            <person name="Ma J."/>
        </authorList>
    </citation>
    <scope>NUCLEOTIDE SEQUENCE [LARGE SCALE GENOMIC DNA]</scope>
    <source>
        <strain evidence="8">KCTC 42280</strain>
    </source>
</reference>
<dbReference type="RefSeq" id="WP_189585178.1">
    <property type="nucleotide sequence ID" value="NZ_BMZR01000003.1"/>
</dbReference>
<comment type="caution">
    <text evidence="7">The sequence shown here is derived from an EMBL/GenBank/DDBJ whole genome shotgun (WGS) entry which is preliminary data.</text>
</comment>
<evidence type="ECO:0000256" key="1">
    <source>
        <dbReference type="ARBA" id="ARBA00004370"/>
    </source>
</evidence>
<evidence type="ECO:0000256" key="4">
    <source>
        <dbReference type="ARBA" id="ARBA00023136"/>
    </source>
</evidence>
<name>A0ABQ3GTM4_9GAMM</name>
<feature type="transmembrane region" description="Helical" evidence="5">
    <location>
        <begin position="45"/>
        <end position="67"/>
    </location>
</feature>
<evidence type="ECO:0000259" key="6">
    <source>
        <dbReference type="Pfam" id="PF04116"/>
    </source>
</evidence>
<evidence type="ECO:0000256" key="5">
    <source>
        <dbReference type="SAM" id="Phobius"/>
    </source>
</evidence>